<evidence type="ECO:0000256" key="4">
    <source>
        <dbReference type="ARBA" id="ARBA00022723"/>
    </source>
</evidence>
<feature type="binding site" evidence="27">
    <location>
        <position position="143"/>
    </location>
    <ligand>
        <name>2-oxoglutarate</name>
        <dbReference type="ChEBI" id="CHEBI:16810"/>
    </ligand>
</feature>
<dbReference type="GO" id="GO:0008198">
    <property type="term" value="F:ferrous iron binding"/>
    <property type="evidence" value="ECO:0007669"/>
    <property type="project" value="TreeGrafter"/>
</dbReference>
<keyword evidence="5" id="KW-0227">DNA damage</keyword>
<keyword evidence="30" id="KW-1185">Reference proteome</keyword>
<comment type="catalytic activity">
    <reaction evidence="17">
        <text>a 1,N(2)-etheno-2'-deoxyguanosine in double-stranded DNA + 2-oxoglutarate + O2 + H2O = a 2'-deoxyguanosine in double-stranded DNA + glyoxal + succinate + CO2</text>
        <dbReference type="Rhea" id="RHEA:70487"/>
        <dbReference type="Rhea" id="RHEA-COMP:17910"/>
        <dbReference type="Rhea" id="RHEA-COMP:17912"/>
        <dbReference type="ChEBI" id="CHEBI:15377"/>
        <dbReference type="ChEBI" id="CHEBI:15379"/>
        <dbReference type="ChEBI" id="CHEBI:16526"/>
        <dbReference type="ChEBI" id="CHEBI:16810"/>
        <dbReference type="ChEBI" id="CHEBI:30031"/>
        <dbReference type="ChEBI" id="CHEBI:34779"/>
        <dbReference type="ChEBI" id="CHEBI:85445"/>
        <dbReference type="ChEBI" id="CHEBI:189586"/>
    </reaction>
    <physiologicalReaction direction="left-to-right" evidence="17">
        <dbReference type="Rhea" id="RHEA:70488"/>
    </physiologicalReaction>
</comment>
<gene>
    <name evidence="29" type="ORF">ElyMa_000499000</name>
</gene>
<feature type="binding site" evidence="27">
    <location>
        <position position="131"/>
    </location>
    <ligand>
        <name>2-oxoglutarate</name>
        <dbReference type="ChEBI" id="CHEBI:16810"/>
    </ligand>
</feature>
<evidence type="ECO:0000256" key="15">
    <source>
        <dbReference type="ARBA" id="ARBA00051376"/>
    </source>
</evidence>
<feature type="binding site" evidence="27">
    <location>
        <position position="59"/>
    </location>
    <ligand>
        <name>2-oxoglutarate</name>
        <dbReference type="ChEBI" id="CHEBI:16810"/>
    </ligand>
</feature>
<feature type="binding site" evidence="27">
    <location>
        <position position="149"/>
    </location>
    <ligand>
        <name>2-oxoglutarate</name>
        <dbReference type="ChEBI" id="CHEBI:16810"/>
    </ligand>
</feature>
<dbReference type="Pfam" id="PF13532">
    <property type="entry name" value="2OG-FeII_Oxy_2"/>
    <property type="match status" value="1"/>
</dbReference>
<dbReference type="InterPro" id="IPR005123">
    <property type="entry name" value="Oxoglu/Fe-dep_dioxygenase_dom"/>
</dbReference>
<evidence type="ECO:0000256" key="25">
    <source>
        <dbReference type="ARBA" id="ARBA00077989"/>
    </source>
</evidence>
<feature type="binding site" evidence="27">
    <location>
        <position position="47"/>
    </location>
    <ligand>
        <name>2-oxoglutarate</name>
        <dbReference type="ChEBI" id="CHEBI:16810"/>
    </ligand>
</feature>
<comment type="catalytic activity">
    <reaction evidence="21">
        <text>a methylated nucleobase within DNA + 2-oxoglutarate + O2 = a nucleobase within DNA + formaldehyde + succinate + CO2</text>
        <dbReference type="Rhea" id="RHEA:30299"/>
        <dbReference type="Rhea" id="RHEA-COMP:12192"/>
        <dbReference type="Rhea" id="RHEA-COMP:12193"/>
        <dbReference type="ChEBI" id="CHEBI:15379"/>
        <dbReference type="ChEBI" id="CHEBI:16526"/>
        <dbReference type="ChEBI" id="CHEBI:16810"/>
        <dbReference type="ChEBI" id="CHEBI:16842"/>
        <dbReference type="ChEBI" id="CHEBI:30031"/>
        <dbReference type="ChEBI" id="CHEBI:32875"/>
        <dbReference type="ChEBI" id="CHEBI:64428"/>
        <dbReference type="EC" id="1.14.11.33"/>
    </reaction>
    <physiologicalReaction direction="left-to-right" evidence="21">
        <dbReference type="Rhea" id="RHEA:30300"/>
    </physiologicalReaction>
</comment>
<comment type="catalytic activity">
    <reaction evidence="16">
        <text>a 3,N(4)-etheno-2'-deoxycytidine in double-stranded DNA + 2-oxoglutarate + O2 + H2O = a 2'-deoxycytidine in double-stranded DNA + glyoxal + succinate + CO2</text>
        <dbReference type="Rhea" id="RHEA:70467"/>
        <dbReference type="Rhea" id="RHEA-COMP:17070"/>
        <dbReference type="Rhea" id="RHEA-COMP:17905"/>
        <dbReference type="ChEBI" id="CHEBI:15377"/>
        <dbReference type="ChEBI" id="CHEBI:15379"/>
        <dbReference type="ChEBI" id="CHEBI:16526"/>
        <dbReference type="ChEBI" id="CHEBI:16810"/>
        <dbReference type="ChEBI" id="CHEBI:30031"/>
        <dbReference type="ChEBI" id="CHEBI:34779"/>
        <dbReference type="ChEBI" id="CHEBI:85452"/>
        <dbReference type="ChEBI" id="CHEBI:189585"/>
    </reaction>
    <physiologicalReaction direction="left-to-right" evidence="16">
        <dbReference type="Rhea" id="RHEA:70468"/>
    </physiologicalReaction>
</comment>
<dbReference type="PANTHER" id="PTHR31573">
    <property type="entry name" value="ALPHA-KETOGLUTARATE-DEPENDENT DIOXYGENASE ALKB HOMOLOG 2"/>
    <property type="match status" value="1"/>
</dbReference>
<reference evidence="29 30" key="1">
    <citation type="journal article" date="2021" name="Elife">
        <title>Chloroplast acquisition without the gene transfer in kleptoplastic sea slugs, Plakobranchus ocellatus.</title>
        <authorList>
            <person name="Maeda T."/>
            <person name="Takahashi S."/>
            <person name="Yoshida T."/>
            <person name="Shimamura S."/>
            <person name="Takaki Y."/>
            <person name="Nagai Y."/>
            <person name="Toyoda A."/>
            <person name="Suzuki Y."/>
            <person name="Arimoto A."/>
            <person name="Ishii H."/>
            <person name="Satoh N."/>
            <person name="Nishiyama T."/>
            <person name="Hasebe M."/>
            <person name="Maruyama T."/>
            <person name="Minagawa J."/>
            <person name="Obokata J."/>
            <person name="Shigenobu S."/>
        </authorList>
    </citation>
    <scope>NUCLEOTIDE SEQUENCE [LARGE SCALE GENOMIC DNA]</scope>
</reference>
<dbReference type="PROSITE" id="PS51471">
    <property type="entry name" value="FE2OG_OXY"/>
    <property type="match status" value="1"/>
</dbReference>
<evidence type="ECO:0000313" key="30">
    <source>
        <dbReference type="Proteomes" id="UP000762676"/>
    </source>
</evidence>
<feature type="binding site" evidence="27">
    <location>
        <begin position="10"/>
        <end position="12"/>
    </location>
    <ligand>
        <name>substrate</name>
    </ligand>
</feature>
<comment type="catalytic activity">
    <reaction evidence="13">
        <text>an N(3)-methyl-2'-deoxycytidine in single-stranded DNA + 2-oxoglutarate + O2 = a 2'-deoxycytidine in single-stranded DNA + formaldehyde + succinate + CO2 + H(+)</text>
        <dbReference type="Rhea" id="RHEA:70435"/>
        <dbReference type="Rhea" id="RHEA-COMP:12846"/>
        <dbReference type="Rhea" id="RHEA-COMP:17894"/>
        <dbReference type="ChEBI" id="CHEBI:15378"/>
        <dbReference type="ChEBI" id="CHEBI:15379"/>
        <dbReference type="ChEBI" id="CHEBI:16526"/>
        <dbReference type="ChEBI" id="CHEBI:16810"/>
        <dbReference type="ChEBI" id="CHEBI:16842"/>
        <dbReference type="ChEBI" id="CHEBI:30031"/>
        <dbReference type="ChEBI" id="CHEBI:85452"/>
        <dbReference type="ChEBI" id="CHEBI:139075"/>
    </reaction>
    <physiologicalReaction direction="left-to-right" evidence="13">
        <dbReference type="Rhea" id="RHEA:70436"/>
    </physiologicalReaction>
</comment>
<dbReference type="InterPro" id="IPR032852">
    <property type="entry name" value="ALKBH2"/>
</dbReference>
<evidence type="ECO:0000256" key="10">
    <source>
        <dbReference type="ARBA" id="ARBA00023204"/>
    </source>
</evidence>
<evidence type="ECO:0000256" key="26">
    <source>
        <dbReference type="ARBA" id="ARBA00081727"/>
    </source>
</evidence>
<evidence type="ECO:0000256" key="11">
    <source>
        <dbReference type="ARBA" id="ARBA00023242"/>
    </source>
</evidence>
<protein>
    <recommendedName>
        <fullName evidence="24">DNA oxidative demethylase ALKBH2</fullName>
        <ecNumber evidence="23">1.14.11.33</ecNumber>
    </recommendedName>
    <alternativeName>
        <fullName evidence="25">Alkylated DNA repair protein alkB homolog 2</fullName>
    </alternativeName>
    <alternativeName>
        <fullName evidence="26">Alpha-ketoglutarate-dependent dioxygenase alkB homolog 2</fullName>
    </alternativeName>
</protein>
<evidence type="ECO:0000256" key="27">
    <source>
        <dbReference type="PIRSR" id="PIRSR632852-1"/>
    </source>
</evidence>
<evidence type="ECO:0000256" key="2">
    <source>
        <dbReference type="ARBA" id="ARBA00004604"/>
    </source>
</evidence>
<evidence type="ECO:0000256" key="21">
    <source>
        <dbReference type="ARBA" id="ARBA00053025"/>
    </source>
</evidence>
<name>A0AAV4FVB2_9GAST</name>
<proteinExistence type="predicted"/>
<evidence type="ECO:0000256" key="9">
    <source>
        <dbReference type="ARBA" id="ARBA00023004"/>
    </source>
</evidence>
<comment type="subunit">
    <text evidence="22">Interacts with PCNA homotrimer; this interaction is enhanced during the S-phase of the cell cycle. Interacts with nucleolar proteins NCL, UBTF and NPM1. Interacts with XRCC5-XRCC6 heterodimer.</text>
</comment>
<dbReference type="EC" id="1.14.11.33" evidence="23"/>
<dbReference type="SUPFAM" id="SSF51197">
    <property type="entry name" value="Clavaminate synthase-like"/>
    <property type="match status" value="1"/>
</dbReference>
<dbReference type="GO" id="GO:0006307">
    <property type="term" value="P:DNA alkylation repair"/>
    <property type="evidence" value="ECO:0007669"/>
    <property type="project" value="TreeGrafter"/>
</dbReference>
<dbReference type="EMBL" id="BMAT01000957">
    <property type="protein sequence ID" value="GFR77074.1"/>
    <property type="molecule type" value="Genomic_DNA"/>
</dbReference>
<feature type="domain" description="Fe2OG dioxygenase" evidence="28">
    <location>
        <begin position="40"/>
        <end position="152"/>
    </location>
</feature>
<sequence length="163" mass="18528">VAHGDTGLSYTFSGNTVPALPWTPLLKEIRAHVSEVTGYNFNFVLINRYKDGNDYIGEHKDDEKDLCPGYPIASLSLGQPRDFIFKHQDCRGSHKKNKSKGETKTQEPVSVLLENGSLLLMEHPTNTFWYHSLPRRTRALGVRLNMTFRQMNPDYCKPVPGYS</sequence>
<dbReference type="InterPro" id="IPR037151">
    <property type="entry name" value="AlkB-like_sf"/>
</dbReference>
<keyword evidence="4" id="KW-0479">Metal-binding</keyword>
<dbReference type="FunFam" id="2.60.120.590:FF:000004">
    <property type="entry name" value="DNA oxidative demethylase ALKBH2"/>
    <property type="match status" value="1"/>
</dbReference>
<keyword evidence="9" id="KW-0408">Iron</keyword>
<comment type="caution">
    <text evidence="29">The sequence shown here is derived from an EMBL/GenBank/DDBJ whole genome shotgun (WGS) entry which is preliminary data.</text>
</comment>
<evidence type="ECO:0000256" key="20">
    <source>
        <dbReference type="ARBA" id="ARBA00052800"/>
    </source>
</evidence>
<feature type="binding site" evidence="27">
    <location>
        <position position="147"/>
    </location>
    <ligand>
        <name>2-oxoglutarate</name>
        <dbReference type="ChEBI" id="CHEBI:16810"/>
    </ligand>
</feature>
<dbReference type="InterPro" id="IPR027450">
    <property type="entry name" value="AlkB-like"/>
</dbReference>
<comment type="cofactor">
    <cofactor evidence="1">
        <name>Fe(2+)</name>
        <dbReference type="ChEBI" id="CHEBI:29033"/>
    </cofactor>
</comment>
<feature type="binding site" evidence="27">
    <location>
        <position position="49"/>
    </location>
    <ligand>
        <name>2-oxoglutarate</name>
        <dbReference type="ChEBI" id="CHEBI:16810"/>
    </ligand>
</feature>
<evidence type="ECO:0000256" key="8">
    <source>
        <dbReference type="ARBA" id="ARBA00023002"/>
    </source>
</evidence>
<dbReference type="Proteomes" id="UP000762676">
    <property type="component" value="Unassembled WGS sequence"/>
</dbReference>
<evidence type="ECO:0000313" key="29">
    <source>
        <dbReference type="EMBL" id="GFR77074.1"/>
    </source>
</evidence>
<evidence type="ECO:0000256" key="24">
    <source>
        <dbReference type="ARBA" id="ARBA00072134"/>
    </source>
</evidence>
<evidence type="ECO:0000256" key="19">
    <source>
        <dbReference type="ARBA" id="ARBA00052627"/>
    </source>
</evidence>
<keyword evidence="6" id="KW-0460">Magnesium</keyword>
<comment type="subcellular location">
    <subcellularLocation>
        <location evidence="2">Nucleus</location>
        <location evidence="2">Nucleolus</location>
    </subcellularLocation>
    <subcellularLocation>
        <location evidence="3">Nucleus</location>
        <location evidence="3">Nucleoplasm</location>
    </subcellularLocation>
</comment>
<comment type="catalytic activity">
    <reaction evidence="18">
        <text>a 3,N(4)-etheno-2'-deoxycytidine in single-stranded DNA + 2-oxoglutarate + O2 + H2O = a 2'-deoxycytidine in single-stranded DNA + glyoxal + succinate + CO2</text>
        <dbReference type="Rhea" id="RHEA:70471"/>
        <dbReference type="Rhea" id="RHEA-COMP:12846"/>
        <dbReference type="Rhea" id="RHEA-COMP:17906"/>
        <dbReference type="ChEBI" id="CHEBI:15377"/>
        <dbReference type="ChEBI" id="CHEBI:15379"/>
        <dbReference type="ChEBI" id="CHEBI:16526"/>
        <dbReference type="ChEBI" id="CHEBI:16810"/>
        <dbReference type="ChEBI" id="CHEBI:30031"/>
        <dbReference type="ChEBI" id="CHEBI:34779"/>
        <dbReference type="ChEBI" id="CHEBI:85452"/>
        <dbReference type="ChEBI" id="CHEBI:189585"/>
    </reaction>
    <physiologicalReaction direction="left-to-right" evidence="18">
        <dbReference type="Rhea" id="RHEA:70472"/>
    </physiologicalReaction>
</comment>
<evidence type="ECO:0000256" key="1">
    <source>
        <dbReference type="ARBA" id="ARBA00001954"/>
    </source>
</evidence>
<dbReference type="PANTHER" id="PTHR31573:SF1">
    <property type="entry name" value="DNA OXIDATIVE DEMETHYLASE ALKBH2"/>
    <property type="match status" value="1"/>
</dbReference>
<evidence type="ECO:0000256" key="7">
    <source>
        <dbReference type="ARBA" id="ARBA00022964"/>
    </source>
</evidence>
<evidence type="ECO:0000256" key="5">
    <source>
        <dbReference type="ARBA" id="ARBA00022763"/>
    </source>
</evidence>
<dbReference type="AlphaFoldDB" id="A0AAV4FVB2"/>
<feature type="binding site" evidence="27">
    <location>
        <position position="62"/>
    </location>
    <ligand>
        <name>substrate</name>
    </ligand>
</feature>
<dbReference type="GO" id="GO:0051747">
    <property type="term" value="F:cytosine C-5 DNA demethylase activity"/>
    <property type="evidence" value="ECO:0007669"/>
    <property type="project" value="TreeGrafter"/>
</dbReference>
<keyword evidence="7 29" id="KW-0223">Dioxygenase</keyword>
<keyword evidence="8" id="KW-0560">Oxidoreductase</keyword>
<comment type="catalytic activity">
    <reaction evidence="20">
        <text>an N(1)-methyl-2'-deoxyadenosine in double-stranded DNA + 2-oxoglutarate + O2 = a 2'-deoxyadenosine in double-stranded DNA + formaldehyde + succinate + CO2 + H(+)</text>
        <dbReference type="Rhea" id="RHEA:70443"/>
        <dbReference type="Rhea" id="RHEA-COMP:14236"/>
        <dbReference type="Rhea" id="RHEA-COMP:17897"/>
        <dbReference type="ChEBI" id="CHEBI:15378"/>
        <dbReference type="ChEBI" id="CHEBI:15379"/>
        <dbReference type="ChEBI" id="CHEBI:16526"/>
        <dbReference type="ChEBI" id="CHEBI:16810"/>
        <dbReference type="ChEBI" id="CHEBI:16842"/>
        <dbReference type="ChEBI" id="CHEBI:30031"/>
        <dbReference type="ChEBI" id="CHEBI:90615"/>
        <dbReference type="ChEBI" id="CHEBI:139096"/>
    </reaction>
    <physiologicalReaction direction="left-to-right" evidence="20">
        <dbReference type="Rhea" id="RHEA:70444"/>
    </physiologicalReaction>
</comment>
<keyword evidence="10" id="KW-0234">DNA repair</keyword>
<dbReference type="Gene3D" id="2.60.120.590">
    <property type="entry name" value="Alpha-ketoglutarate-dependent dioxygenase AlkB-like"/>
    <property type="match status" value="1"/>
</dbReference>
<dbReference type="GO" id="GO:0035516">
    <property type="term" value="F:broad specificity oxidative DNA demethylase activity"/>
    <property type="evidence" value="ECO:0007669"/>
    <property type="project" value="UniProtKB-EC"/>
</dbReference>
<evidence type="ECO:0000256" key="13">
    <source>
        <dbReference type="ARBA" id="ARBA00051165"/>
    </source>
</evidence>
<evidence type="ECO:0000256" key="18">
    <source>
        <dbReference type="ARBA" id="ARBA00052597"/>
    </source>
</evidence>
<evidence type="ECO:0000256" key="14">
    <source>
        <dbReference type="ARBA" id="ARBA00051189"/>
    </source>
</evidence>
<evidence type="ECO:0000256" key="3">
    <source>
        <dbReference type="ARBA" id="ARBA00004642"/>
    </source>
</evidence>
<comment type="catalytic activity">
    <reaction evidence="15">
        <text>an N(3)-methyl-2'-deoxycytidine in double-stranded DNA + 2-oxoglutarate + O2 = a 2'-deoxycytidine in double-stranded DNA + formaldehyde + succinate + CO2 + H(+)</text>
        <dbReference type="Rhea" id="RHEA:70439"/>
        <dbReference type="Rhea" id="RHEA-COMP:14237"/>
        <dbReference type="Rhea" id="RHEA-COMP:17070"/>
        <dbReference type="ChEBI" id="CHEBI:15378"/>
        <dbReference type="ChEBI" id="CHEBI:15379"/>
        <dbReference type="ChEBI" id="CHEBI:16526"/>
        <dbReference type="ChEBI" id="CHEBI:16810"/>
        <dbReference type="ChEBI" id="CHEBI:16842"/>
        <dbReference type="ChEBI" id="CHEBI:30031"/>
        <dbReference type="ChEBI" id="CHEBI:85452"/>
        <dbReference type="ChEBI" id="CHEBI:139075"/>
    </reaction>
    <physiologicalReaction direction="left-to-right" evidence="15">
        <dbReference type="Rhea" id="RHEA:70440"/>
    </physiologicalReaction>
</comment>
<dbReference type="GO" id="GO:0005730">
    <property type="term" value="C:nucleolus"/>
    <property type="evidence" value="ECO:0007669"/>
    <property type="project" value="UniProtKB-SubCell"/>
</dbReference>
<comment type="catalytic activity">
    <reaction evidence="12">
        <text>an N(1)-methyl-2'-deoxyadenosine in single-stranded DNA + 2-oxoglutarate + O2 = a 2'-deoxyadenosine in single-stranded DNA + formaldehyde + succinate + CO2 + H(+)</text>
        <dbReference type="Rhea" id="RHEA:70447"/>
        <dbReference type="Rhea" id="RHEA-COMP:17895"/>
        <dbReference type="Rhea" id="RHEA-COMP:17896"/>
        <dbReference type="ChEBI" id="CHEBI:15378"/>
        <dbReference type="ChEBI" id="CHEBI:15379"/>
        <dbReference type="ChEBI" id="CHEBI:16526"/>
        <dbReference type="ChEBI" id="CHEBI:16810"/>
        <dbReference type="ChEBI" id="CHEBI:16842"/>
        <dbReference type="ChEBI" id="CHEBI:30031"/>
        <dbReference type="ChEBI" id="CHEBI:90615"/>
        <dbReference type="ChEBI" id="CHEBI:139096"/>
    </reaction>
    <physiologicalReaction direction="left-to-right" evidence="12">
        <dbReference type="Rhea" id="RHEA:70448"/>
    </physiologicalReaction>
</comment>
<feature type="non-terminal residue" evidence="29">
    <location>
        <position position="1"/>
    </location>
</feature>
<evidence type="ECO:0000256" key="16">
    <source>
        <dbReference type="ARBA" id="ARBA00051434"/>
    </source>
</evidence>
<dbReference type="GO" id="GO:0005654">
    <property type="term" value="C:nucleoplasm"/>
    <property type="evidence" value="ECO:0007669"/>
    <property type="project" value="UniProtKB-SubCell"/>
</dbReference>
<evidence type="ECO:0000256" key="12">
    <source>
        <dbReference type="ARBA" id="ARBA00051010"/>
    </source>
</evidence>
<evidence type="ECO:0000256" key="17">
    <source>
        <dbReference type="ARBA" id="ARBA00051755"/>
    </source>
</evidence>
<comment type="catalytic activity">
    <reaction evidence="19">
        <text>a 1,N(6)-etheno-2'-deoxyadenosine in double-stranded DNA + 2-oxoglutarate + O2 + H2O = a 2'-deoxyadenosine in double-stranded DNA + glyoxal + succinate + CO2</text>
        <dbReference type="Rhea" id="RHEA:70463"/>
        <dbReference type="Rhea" id="RHEA-COMP:17897"/>
        <dbReference type="Rhea" id="RHEA-COMP:17903"/>
        <dbReference type="ChEBI" id="CHEBI:15377"/>
        <dbReference type="ChEBI" id="CHEBI:15379"/>
        <dbReference type="ChEBI" id="CHEBI:16526"/>
        <dbReference type="ChEBI" id="CHEBI:16810"/>
        <dbReference type="ChEBI" id="CHEBI:30031"/>
        <dbReference type="ChEBI" id="CHEBI:34779"/>
        <dbReference type="ChEBI" id="CHEBI:90615"/>
        <dbReference type="ChEBI" id="CHEBI:189583"/>
    </reaction>
    <physiologicalReaction direction="left-to-right" evidence="19">
        <dbReference type="Rhea" id="RHEA:70464"/>
    </physiologicalReaction>
</comment>
<comment type="catalytic activity">
    <reaction evidence="14">
        <text>a 1,N(6)-etheno-2'-deoxyadenosine in single-stranded DNA + 2-oxoglutarate + O2 + H2O = a 2'-deoxyadenosine in single-stranded DNA + glyoxal + succinate + CO2</text>
        <dbReference type="Rhea" id="RHEA:70459"/>
        <dbReference type="Rhea" id="RHEA-COMP:17896"/>
        <dbReference type="Rhea" id="RHEA-COMP:17904"/>
        <dbReference type="ChEBI" id="CHEBI:15377"/>
        <dbReference type="ChEBI" id="CHEBI:15379"/>
        <dbReference type="ChEBI" id="CHEBI:16526"/>
        <dbReference type="ChEBI" id="CHEBI:16810"/>
        <dbReference type="ChEBI" id="CHEBI:30031"/>
        <dbReference type="ChEBI" id="CHEBI:34779"/>
        <dbReference type="ChEBI" id="CHEBI:90615"/>
        <dbReference type="ChEBI" id="CHEBI:189583"/>
    </reaction>
    <physiologicalReaction direction="left-to-right" evidence="14">
        <dbReference type="Rhea" id="RHEA:70460"/>
    </physiologicalReaction>
</comment>
<evidence type="ECO:0000259" key="28">
    <source>
        <dbReference type="PROSITE" id="PS51471"/>
    </source>
</evidence>
<organism evidence="29 30">
    <name type="scientific">Elysia marginata</name>
    <dbReference type="NCBI Taxonomy" id="1093978"/>
    <lineage>
        <taxon>Eukaryota</taxon>
        <taxon>Metazoa</taxon>
        <taxon>Spiralia</taxon>
        <taxon>Lophotrochozoa</taxon>
        <taxon>Mollusca</taxon>
        <taxon>Gastropoda</taxon>
        <taxon>Heterobranchia</taxon>
        <taxon>Euthyneura</taxon>
        <taxon>Panpulmonata</taxon>
        <taxon>Sacoglossa</taxon>
        <taxon>Placobranchoidea</taxon>
        <taxon>Plakobranchidae</taxon>
        <taxon>Elysia</taxon>
    </lineage>
</organism>
<accession>A0AAV4FVB2</accession>
<keyword evidence="11" id="KW-0539">Nucleus</keyword>
<evidence type="ECO:0000256" key="6">
    <source>
        <dbReference type="ARBA" id="ARBA00022842"/>
    </source>
</evidence>
<evidence type="ECO:0000256" key="23">
    <source>
        <dbReference type="ARBA" id="ARBA00066725"/>
    </source>
</evidence>
<evidence type="ECO:0000256" key="22">
    <source>
        <dbReference type="ARBA" id="ARBA00062909"/>
    </source>
</evidence>